<evidence type="ECO:0000256" key="1">
    <source>
        <dbReference type="SAM" id="MobiDB-lite"/>
    </source>
</evidence>
<dbReference type="EMBL" id="JASCZI010030402">
    <property type="protein sequence ID" value="MED6122246.1"/>
    <property type="molecule type" value="Genomic_DNA"/>
</dbReference>
<proteinExistence type="predicted"/>
<feature type="signal peptide" evidence="2">
    <location>
        <begin position="1"/>
        <end position="35"/>
    </location>
</feature>
<feature type="region of interest" description="Disordered" evidence="1">
    <location>
        <begin position="107"/>
        <end position="130"/>
    </location>
</feature>
<comment type="caution">
    <text evidence="3">The sequence shown here is derived from an EMBL/GenBank/DDBJ whole genome shotgun (WGS) entry which is preliminary data.</text>
</comment>
<keyword evidence="4" id="KW-1185">Reference proteome</keyword>
<keyword evidence="2" id="KW-0732">Signal</keyword>
<name>A0ABU6RDZ5_9FABA</name>
<sequence length="130" mass="14086">MILPVKCIDAFLLPLLLSPLQLLILSPTIFPTTSSSIFPSMPLSLLQIHHHTSGATPASTSMQARCRLSLTLATTNIGRRLVLSQGCGQGPPRQRRQWRDLAWREGNGEKVTELGDGKVGGGTCTESKDH</sequence>
<reference evidence="3 4" key="1">
    <citation type="journal article" date="2023" name="Plants (Basel)">
        <title>Bridging the Gap: Combining Genomics and Transcriptomics Approaches to Understand Stylosanthes scabra, an Orphan Legume from the Brazilian Caatinga.</title>
        <authorList>
            <person name="Ferreira-Neto J.R.C."/>
            <person name="da Silva M.D."/>
            <person name="Binneck E."/>
            <person name="de Melo N.F."/>
            <person name="da Silva R.H."/>
            <person name="de Melo A.L.T.M."/>
            <person name="Pandolfi V."/>
            <person name="Bustamante F.O."/>
            <person name="Brasileiro-Vidal A.C."/>
            <person name="Benko-Iseppon A.M."/>
        </authorList>
    </citation>
    <scope>NUCLEOTIDE SEQUENCE [LARGE SCALE GENOMIC DNA]</scope>
    <source>
        <tissue evidence="3">Leaves</tissue>
    </source>
</reference>
<evidence type="ECO:0000313" key="4">
    <source>
        <dbReference type="Proteomes" id="UP001341840"/>
    </source>
</evidence>
<dbReference type="Proteomes" id="UP001341840">
    <property type="component" value="Unassembled WGS sequence"/>
</dbReference>
<evidence type="ECO:0000256" key="2">
    <source>
        <dbReference type="SAM" id="SignalP"/>
    </source>
</evidence>
<feature type="chain" id="PRO_5046512316" evidence="2">
    <location>
        <begin position="36"/>
        <end position="130"/>
    </location>
</feature>
<organism evidence="3 4">
    <name type="scientific">Stylosanthes scabra</name>
    <dbReference type="NCBI Taxonomy" id="79078"/>
    <lineage>
        <taxon>Eukaryota</taxon>
        <taxon>Viridiplantae</taxon>
        <taxon>Streptophyta</taxon>
        <taxon>Embryophyta</taxon>
        <taxon>Tracheophyta</taxon>
        <taxon>Spermatophyta</taxon>
        <taxon>Magnoliopsida</taxon>
        <taxon>eudicotyledons</taxon>
        <taxon>Gunneridae</taxon>
        <taxon>Pentapetalae</taxon>
        <taxon>rosids</taxon>
        <taxon>fabids</taxon>
        <taxon>Fabales</taxon>
        <taxon>Fabaceae</taxon>
        <taxon>Papilionoideae</taxon>
        <taxon>50 kb inversion clade</taxon>
        <taxon>dalbergioids sensu lato</taxon>
        <taxon>Dalbergieae</taxon>
        <taxon>Pterocarpus clade</taxon>
        <taxon>Stylosanthes</taxon>
    </lineage>
</organism>
<evidence type="ECO:0000313" key="3">
    <source>
        <dbReference type="EMBL" id="MED6122246.1"/>
    </source>
</evidence>
<feature type="compositionally biased region" description="Basic and acidic residues" evidence="1">
    <location>
        <begin position="107"/>
        <end position="116"/>
    </location>
</feature>
<gene>
    <name evidence="3" type="ORF">PIB30_038006</name>
</gene>
<accession>A0ABU6RDZ5</accession>
<protein>
    <submittedName>
        <fullName evidence="3">Uncharacterized protein</fullName>
    </submittedName>
</protein>